<dbReference type="InterPro" id="IPR036259">
    <property type="entry name" value="MFS_trans_sf"/>
</dbReference>
<dbReference type="GO" id="GO:0016020">
    <property type="term" value="C:membrane"/>
    <property type="evidence" value="ECO:0007669"/>
    <property type="project" value="UniProtKB-SubCell"/>
</dbReference>
<dbReference type="AlphaFoldDB" id="A0A511KIV4"/>
<dbReference type="OrthoDB" id="5290825at2759"/>
<dbReference type="EMBL" id="BJWK01000010">
    <property type="protein sequence ID" value="GEM10317.1"/>
    <property type="molecule type" value="Genomic_DNA"/>
</dbReference>
<gene>
    <name evidence="6" type="ORF">Rt10032_c10g4334</name>
</gene>
<dbReference type="Proteomes" id="UP000321518">
    <property type="component" value="Unassembled WGS sequence"/>
</dbReference>
<evidence type="ECO:0000313" key="7">
    <source>
        <dbReference type="Proteomes" id="UP000321518"/>
    </source>
</evidence>
<dbReference type="Pfam" id="PF00083">
    <property type="entry name" value="Sugar_tr"/>
    <property type="match status" value="1"/>
</dbReference>
<dbReference type="InterPro" id="IPR050814">
    <property type="entry name" value="Myo-inositol_Transporter"/>
</dbReference>
<evidence type="ECO:0000256" key="5">
    <source>
        <dbReference type="ARBA" id="ARBA00023136"/>
    </source>
</evidence>
<dbReference type="GO" id="GO:0022857">
    <property type="term" value="F:transmembrane transporter activity"/>
    <property type="evidence" value="ECO:0007669"/>
    <property type="project" value="InterPro"/>
</dbReference>
<dbReference type="SUPFAM" id="SSF103473">
    <property type="entry name" value="MFS general substrate transporter"/>
    <property type="match status" value="1"/>
</dbReference>
<evidence type="ECO:0000256" key="2">
    <source>
        <dbReference type="ARBA" id="ARBA00022448"/>
    </source>
</evidence>
<accession>A0A511KIV4</accession>
<keyword evidence="3" id="KW-0812">Transmembrane</keyword>
<name>A0A511KIV4_RHOTO</name>
<dbReference type="Gene3D" id="1.20.1250.20">
    <property type="entry name" value="MFS general substrate transporter like domains"/>
    <property type="match status" value="1"/>
</dbReference>
<dbReference type="InterPro" id="IPR005828">
    <property type="entry name" value="MFS_sugar_transport-like"/>
</dbReference>
<evidence type="ECO:0000256" key="4">
    <source>
        <dbReference type="ARBA" id="ARBA00022989"/>
    </source>
</evidence>
<keyword evidence="5" id="KW-0472">Membrane</keyword>
<dbReference type="PANTHER" id="PTHR48020">
    <property type="entry name" value="PROTON MYO-INOSITOL COTRANSPORTER"/>
    <property type="match status" value="1"/>
</dbReference>
<protein>
    <submittedName>
        <fullName evidence="6">MFS sugar transporter</fullName>
    </submittedName>
</protein>
<evidence type="ECO:0000256" key="1">
    <source>
        <dbReference type="ARBA" id="ARBA00004370"/>
    </source>
</evidence>
<evidence type="ECO:0000256" key="3">
    <source>
        <dbReference type="ARBA" id="ARBA00022692"/>
    </source>
</evidence>
<evidence type="ECO:0000313" key="6">
    <source>
        <dbReference type="EMBL" id="GEM10317.1"/>
    </source>
</evidence>
<dbReference type="PANTHER" id="PTHR48020:SF26">
    <property type="entry name" value="MYO-INOSITOL TRANSPORTER, PUTATIVE (AFU_ORTHOLOGUE AFUA_4G01560)-RELATED"/>
    <property type="match status" value="1"/>
</dbReference>
<comment type="subcellular location">
    <subcellularLocation>
        <location evidence="1">Membrane</location>
    </subcellularLocation>
</comment>
<proteinExistence type="predicted"/>
<reference evidence="6 7" key="1">
    <citation type="submission" date="2019-07" db="EMBL/GenBank/DDBJ databases">
        <title>Rhodotorula toruloides NBRC10032 genome sequencing.</title>
        <authorList>
            <person name="Shida Y."/>
            <person name="Takaku H."/>
            <person name="Ogasawara W."/>
            <person name="Mori K."/>
        </authorList>
    </citation>
    <scope>NUCLEOTIDE SEQUENCE [LARGE SCALE GENOMIC DNA]</scope>
    <source>
        <strain evidence="6 7">NBRC10032</strain>
    </source>
</reference>
<organism evidence="6 7">
    <name type="scientific">Rhodotorula toruloides</name>
    <name type="common">Yeast</name>
    <name type="synonym">Rhodosporidium toruloides</name>
    <dbReference type="NCBI Taxonomy" id="5286"/>
    <lineage>
        <taxon>Eukaryota</taxon>
        <taxon>Fungi</taxon>
        <taxon>Dikarya</taxon>
        <taxon>Basidiomycota</taxon>
        <taxon>Pucciniomycotina</taxon>
        <taxon>Microbotryomycetes</taxon>
        <taxon>Sporidiobolales</taxon>
        <taxon>Sporidiobolaceae</taxon>
        <taxon>Rhodotorula</taxon>
    </lineage>
</organism>
<keyword evidence="2" id="KW-0813">Transport</keyword>
<keyword evidence="4" id="KW-1133">Transmembrane helix</keyword>
<comment type="caution">
    <text evidence="6">The sequence shown here is derived from an EMBL/GenBank/DDBJ whole genome shotgun (WGS) entry which is preliminary data.</text>
</comment>
<sequence length="156" mass="18082">MDRLRHHAGHLSSLIFQNVPDKPGIAGLNWRLMLRSACLPAIIICSQVYLTPESPRWLIGKGRYQQAYESLQKLRRSDIQAAVDFYYTAKCIEVEEEIRSHHNRSRFVELFTVPRNRRAARAAAVVMFMQQFCALAIPLRHQRKHALPQPAHLDVR</sequence>
<keyword evidence="6" id="KW-0762">Sugar transport</keyword>